<dbReference type="GO" id="GO:0000155">
    <property type="term" value="F:phosphorelay sensor kinase activity"/>
    <property type="evidence" value="ECO:0007669"/>
    <property type="project" value="InterPro"/>
</dbReference>
<protein>
    <recommendedName>
        <fullName evidence="4">histidine kinase</fullName>
        <ecNumber evidence="4">2.7.13.3</ecNumber>
    </recommendedName>
</protein>
<dbReference type="SUPFAM" id="SSF52172">
    <property type="entry name" value="CheY-like"/>
    <property type="match status" value="2"/>
</dbReference>
<keyword evidence="6" id="KW-0808">Transferase</keyword>
<dbReference type="Gene3D" id="1.20.1070.10">
    <property type="entry name" value="Rhodopsin 7-helix transmembrane proteins"/>
    <property type="match status" value="1"/>
</dbReference>
<dbReference type="Gene3D" id="1.10.287.130">
    <property type="match status" value="1"/>
</dbReference>
<keyword evidence="8" id="KW-0418">Kinase</keyword>
<evidence type="ECO:0000256" key="1">
    <source>
        <dbReference type="ARBA" id="ARBA00000085"/>
    </source>
</evidence>
<keyword evidence="5 11" id="KW-0597">Phosphoprotein</keyword>
<dbReference type="InterPro" id="IPR003661">
    <property type="entry name" value="HisK_dim/P_dom"/>
</dbReference>
<dbReference type="SUPFAM" id="SSF47384">
    <property type="entry name" value="Homodimeric domain of signal transducing histidine kinase"/>
    <property type="match status" value="1"/>
</dbReference>
<dbReference type="PROSITE" id="PS50125">
    <property type="entry name" value="GUANYLATE_CYCLASE_2"/>
    <property type="match status" value="1"/>
</dbReference>
<dbReference type="InterPro" id="IPR036097">
    <property type="entry name" value="HisK_dim/P_sf"/>
</dbReference>
<feature type="compositionally biased region" description="Low complexity" evidence="12">
    <location>
        <begin position="1107"/>
        <end position="1128"/>
    </location>
</feature>
<dbReference type="GO" id="GO:0016020">
    <property type="term" value="C:membrane"/>
    <property type="evidence" value="ECO:0007669"/>
    <property type="project" value="UniProtKB-SubCell"/>
</dbReference>
<dbReference type="EMBL" id="FNXT01000731">
    <property type="protein sequence ID" value="SZX66737.1"/>
    <property type="molecule type" value="Genomic_DNA"/>
</dbReference>
<feature type="compositionally biased region" description="Low complexity" evidence="12">
    <location>
        <begin position="666"/>
        <end position="689"/>
    </location>
</feature>
<keyword evidence="18" id="KW-1185">Reference proteome</keyword>
<dbReference type="Pfam" id="PF01036">
    <property type="entry name" value="Bac_rhodopsin"/>
    <property type="match status" value="1"/>
</dbReference>
<dbReference type="STRING" id="3088.A0A383VMI0"/>
<dbReference type="InterPro" id="IPR003594">
    <property type="entry name" value="HATPase_dom"/>
</dbReference>
<evidence type="ECO:0000256" key="8">
    <source>
        <dbReference type="ARBA" id="ARBA00022777"/>
    </source>
</evidence>
<feature type="domain" description="Guanylate cyclase" evidence="16">
    <location>
        <begin position="1205"/>
        <end position="1235"/>
    </location>
</feature>
<comment type="catalytic activity">
    <reaction evidence="1">
        <text>ATP + protein L-histidine = ADP + protein N-phospho-L-histidine.</text>
        <dbReference type="EC" id="2.7.13.3"/>
    </reaction>
</comment>
<dbReference type="PRINTS" id="PR00344">
    <property type="entry name" value="BCTRLSENSOR"/>
</dbReference>
<feature type="compositionally biased region" description="Basic residues" evidence="12">
    <location>
        <begin position="1745"/>
        <end position="1755"/>
    </location>
</feature>
<evidence type="ECO:0000313" key="18">
    <source>
        <dbReference type="Proteomes" id="UP000256970"/>
    </source>
</evidence>
<evidence type="ECO:0000256" key="12">
    <source>
        <dbReference type="SAM" id="MobiDB-lite"/>
    </source>
</evidence>
<gene>
    <name evidence="17" type="ORF">BQ4739_LOCUS7155</name>
</gene>
<dbReference type="Gene3D" id="3.30.70.1230">
    <property type="entry name" value="Nucleotide cyclase"/>
    <property type="match status" value="1"/>
</dbReference>
<dbReference type="Gene3D" id="3.40.50.2300">
    <property type="match status" value="2"/>
</dbReference>
<dbReference type="Pfam" id="PF00512">
    <property type="entry name" value="HisKA"/>
    <property type="match status" value="1"/>
</dbReference>
<dbReference type="PANTHER" id="PTHR43047:SF71">
    <property type="entry name" value="HISTIDINE KINASE CONTAINING CHEY-HOMOLOGOUS RECEIVER DOMAIN-RELATED"/>
    <property type="match status" value="1"/>
</dbReference>
<dbReference type="PANTHER" id="PTHR43047">
    <property type="entry name" value="TWO-COMPONENT HISTIDINE PROTEIN KINASE"/>
    <property type="match status" value="1"/>
</dbReference>
<dbReference type="GO" id="GO:0009190">
    <property type="term" value="P:cyclic nucleotide biosynthetic process"/>
    <property type="evidence" value="ECO:0007669"/>
    <property type="project" value="InterPro"/>
</dbReference>
<feature type="compositionally biased region" description="Low complexity" evidence="12">
    <location>
        <begin position="1735"/>
        <end position="1744"/>
    </location>
</feature>
<evidence type="ECO:0000256" key="13">
    <source>
        <dbReference type="SAM" id="Phobius"/>
    </source>
</evidence>
<dbReference type="CDD" id="cd00082">
    <property type="entry name" value="HisKA"/>
    <property type="match status" value="1"/>
</dbReference>
<keyword evidence="9 13" id="KW-1133">Transmembrane helix</keyword>
<reference evidence="17 18" key="1">
    <citation type="submission" date="2016-10" db="EMBL/GenBank/DDBJ databases">
        <authorList>
            <person name="Cai Z."/>
        </authorList>
    </citation>
    <scope>NUCLEOTIDE SEQUENCE [LARGE SCALE GENOMIC DNA]</scope>
</reference>
<dbReference type="PROSITE" id="PS50110">
    <property type="entry name" value="RESPONSE_REGULATORY"/>
    <property type="match status" value="2"/>
</dbReference>
<evidence type="ECO:0000256" key="2">
    <source>
        <dbReference type="ARBA" id="ARBA00004141"/>
    </source>
</evidence>
<feature type="region of interest" description="Disordered" evidence="12">
    <location>
        <begin position="1663"/>
        <end position="1755"/>
    </location>
</feature>
<dbReference type="Pfam" id="PF00072">
    <property type="entry name" value="Response_reg"/>
    <property type="match status" value="2"/>
</dbReference>
<proteinExistence type="inferred from homology"/>
<dbReference type="CDD" id="cd17574">
    <property type="entry name" value="REC_OmpR"/>
    <property type="match status" value="1"/>
</dbReference>
<dbReference type="InterPro" id="IPR001054">
    <property type="entry name" value="A/G_cyclase"/>
</dbReference>
<feature type="region of interest" description="Disordered" evidence="12">
    <location>
        <begin position="1"/>
        <end position="29"/>
    </location>
</feature>
<evidence type="ECO:0000256" key="10">
    <source>
        <dbReference type="ARBA" id="ARBA00023136"/>
    </source>
</evidence>
<comment type="subcellular location">
    <subcellularLocation>
        <location evidence="2">Membrane</location>
        <topology evidence="2">Multi-pass membrane protein</topology>
    </subcellularLocation>
</comment>
<feature type="transmembrane region" description="Helical" evidence="13">
    <location>
        <begin position="199"/>
        <end position="219"/>
    </location>
</feature>
<dbReference type="InterPro" id="IPR004358">
    <property type="entry name" value="Sig_transdc_His_kin-like_C"/>
</dbReference>
<evidence type="ECO:0000256" key="5">
    <source>
        <dbReference type="ARBA" id="ARBA00022553"/>
    </source>
</evidence>
<dbReference type="Pfam" id="PF00211">
    <property type="entry name" value="Guanylate_cyc"/>
    <property type="match status" value="1"/>
</dbReference>
<dbReference type="InterPro" id="IPR001425">
    <property type="entry name" value="Arc/bac/fun_rhodopsins"/>
</dbReference>
<feature type="domain" description="Response regulatory" evidence="15">
    <location>
        <begin position="715"/>
        <end position="833"/>
    </location>
</feature>
<sequence>MPGGENSSDAGGGAKQHQQGPADGARPVYRDSASSSQIRLGVIWIMLGIASYMLLSLLARSVLHSEQAVATWRAEVPIVMYDRSMFMFGTAFVIDVLSACFELKTSRLDMVLLPAFVKGMATLTNALVRYGWATIGTAPNGTVVMLQRYICWMHTTPTILLLVKMISTSISRKQVTEAIVCVELMLVTGAAGAMTTGSLSVILGCLSHMFFLPLVPYLHQGLKEAAAVVSKHAAGHTMTFVYYTTMIMWSAFGVIWDLRMFGLVGLEAEEVVNLCCDFAAKVVFSCGLMLGSFKGMDCRREGVMRQIQESHRQTLIQELKRVIEQKDAFMSSVSHELRTPLNGIIGISEGLLSGCCGILNESVRRQIYIVRTSGARLLALINDVMDAAALRQHRLVLKQERLELRQLVGDVSDLTRSLVDNEVALRNEVPEGMAVWADSGRIIQVLNNLLGNAAKFTRQGTIRVSASWHDGQHQWVAVHVSDTGVGIPKHKLASIFLPFEQVDGSISRQYGGFGLGLSITQELVKAHGGELWVRSREGKGSCFTFTLPSYTGQSKAAAAAVRVQATASITPGTADSAAPGLTRRGSRSALPEAGGRSRRGSVLLSPSDNTLDGSARVRLDSASSMGLSGELGDSLIGDEYTRELPYDAAQLSALASSKPFTASATPSGSQQQRQQRRPSSSASSVAGGASRRGGEGQPVLLDPRPTQFARTGRHQVLSVDDDVLNQTVVQSLLSSTGYEVVCLPSGVATLEYIEAAEVLPDLILLDVMMPDMSGPEVCARLAARQPQLAVPIIMVSAHSEEAMVVRGLDAGAVDYITKPFKRAEFLARIRAKLHLSSDSQGEAAQQVLDEQDAAEPLVMCVDDDEVNHIVLEGMLQSQNYRYVKARSGSEALSVLESSGGRLPHLVLLDTALPDTTGLDVLKQIRARFSQVVLPVVVLTARHNEKAIVAALDSGANDYAVKPFRRSELLARIRMHLRSSQKAAATAAAVTPMSPVAAALAAAGAEEGLSVELQQLLPAAEQLQQVPLLVAQLDGLERATAGLAPEQLSALLGAIADAFDAVVEKYAVLKVEASDKMLMVAAPLSSSAANSARNSLQLPSVPLQEGSTPTAGTAADQQQGQQQQQQPGLAAAPTSAAGACLQRLLLLAQELMRCPCLTTGSDAAPAGADGGTAAGAEQLLPPAGVAMTPGMQAAVAALPECCRGVLQLRIAVHVGALHAGVVGARRPRYRLLGPALQHVKQACSVAPANTVVATGAAASQLLALGVSGLRPLSVAWPDVDAGAAGADSSSSSAQQLWVVTPEAAGSCGDAAVASRGSSDQVHALLKAAAGAVAAGAAGRVCNGDVAPLAEQQQRQQQCSSRVSSEALQPLVSTPTKQQQHRLVQALPVQNPVQQQQQQQQFLPNQQVAVLQQLLAASSALSMPALPWPQQQQLMQQQLLQQQQQQLLAAAGLAQQVLPVTAAAGGVPCNCTPLAASGAGWPNGAGLFGTAWGSGEHANGHCAGAAASVVAPASCAGSTASTAAPARTASGVSNNSGSAYEVKAGAVQQQAQKLSALGGSGGAGGAAADLGASLAALGGFQLGADEVQQMLQLQQELDLMQQQVAALTAGGLAWATPAAPAAPAAPAGCLGDNGSSYGFIGGANGAGLSHAAVAGMLAQLQQAQQCQLQPPPQQQQQQQQQQRSSGGGSAASSTGASSKSSRDSPPPASEAAGEAAAAAAAAAANGSSSGRGRGRGRAAAQQLGQLFRRRLRKPSDS</sequence>
<feature type="modified residue" description="4-aspartylphosphate" evidence="11">
    <location>
        <position position="766"/>
    </location>
</feature>
<accession>A0A383VMI0</accession>
<name>A0A383VMI0_TETOB</name>
<dbReference type="Proteomes" id="UP000256970">
    <property type="component" value="Unassembled WGS sequence"/>
</dbReference>
<feature type="region of interest" description="Disordered" evidence="12">
    <location>
        <begin position="659"/>
        <end position="705"/>
    </location>
</feature>
<dbReference type="Pfam" id="PF02518">
    <property type="entry name" value="HATPase_c"/>
    <property type="match status" value="1"/>
</dbReference>
<feature type="transmembrane region" description="Helical" evidence="13">
    <location>
        <begin position="240"/>
        <end position="258"/>
    </location>
</feature>
<keyword evidence="7 13" id="KW-0812">Transmembrane</keyword>
<feature type="domain" description="Histidine kinase" evidence="14">
    <location>
        <begin position="332"/>
        <end position="551"/>
    </location>
</feature>
<feature type="transmembrane region" description="Helical" evidence="13">
    <location>
        <begin position="110"/>
        <end position="132"/>
    </location>
</feature>
<comment type="similarity">
    <text evidence="3">Belongs to the archaeal/bacterial/fungal opsin family.</text>
</comment>
<dbReference type="SMART" id="SM00387">
    <property type="entry name" value="HATPase_c"/>
    <property type="match status" value="1"/>
</dbReference>
<dbReference type="InterPro" id="IPR029787">
    <property type="entry name" value="Nucleotide_cyclase"/>
</dbReference>
<dbReference type="SMART" id="SM01021">
    <property type="entry name" value="Bac_rhodopsin"/>
    <property type="match status" value="1"/>
</dbReference>
<feature type="compositionally biased region" description="Low complexity" evidence="12">
    <location>
        <begin position="1663"/>
        <end position="1697"/>
    </location>
</feature>
<dbReference type="CDD" id="cd16922">
    <property type="entry name" value="HATPase_EvgS-ArcB-TorS-like"/>
    <property type="match status" value="1"/>
</dbReference>
<evidence type="ECO:0000256" key="6">
    <source>
        <dbReference type="ARBA" id="ARBA00022679"/>
    </source>
</evidence>
<dbReference type="SUPFAM" id="SSF55874">
    <property type="entry name" value="ATPase domain of HSP90 chaperone/DNA topoisomerase II/histidine kinase"/>
    <property type="match status" value="1"/>
</dbReference>
<dbReference type="PROSITE" id="PS50109">
    <property type="entry name" value="HIS_KIN"/>
    <property type="match status" value="1"/>
</dbReference>
<organism evidence="17 18">
    <name type="scientific">Tetradesmus obliquus</name>
    <name type="common">Green alga</name>
    <name type="synonym">Acutodesmus obliquus</name>
    <dbReference type="NCBI Taxonomy" id="3088"/>
    <lineage>
        <taxon>Eukaryota</taxon>
        <taxon>Viridiplantae</taxon>
        <taxon>Chlorophyta</taxon>
        <taxon>core chlorophytes</taxon>
        <taxon>Chlorophyceae</taxon>
        <taxon>CS clade</taxon>
        <taxon>Sphaeropleales</taxon>
        <taxon>Scenedesmaceae</taxon>
        <taxon>Tetradesmus</taxon>
    </lineage>
</organism>
<evidence type="ECO:0000259" key="16">
    <source>
        <dbReference type="PROSITE" id="PS50125"/>
    </source>
</evidence>
<dbReference type="InterPro" id="IPR036890">
    <property type="entry name" value="HATPase_C_sf"/>
</dbReference>
<evidence type="ECO:0000256" key="11">
    <source>
        <dbReference type="PROSITE-ProRule" id="PRU00169"/>
    </source>
</evidence>
<dbReference type="InterPro" id="IPR011006">
    <property type="entry name" value="CheY-like_superfamily"/>
</dbReference>
<dbReference type="SMART" id="SM00448">
    <property type="entry name" value="REC"/>
    <property type="match status" value="2"/>
</dbReference>
<dbReference type="InterPro" id="IPR005467">
    <property type="entry name" value="His_kinase_dom"/>
</dbReference>
<dbReference type="Gene3D" id="3.30.565.10">
    <property type="entry name" value="Histidine kinase-like ATPase, C-terminal domain"/>
    <property type="match status" value="1"/>
</dbReference>
<dbReference type="InterPro" id="IPR001789">
    <property type="entry name" value="Sig_transdc_resp-reg_receiver"/>
</dbReference>
<evidence type="ECO:0000256" key="4">
    <source>
        <dbReference type="ARBA" id="ARBA00012438"/>
    </source>
</evidence>
<dbReference type="EC" id="2.7.13.3" evidence="4"/>
<dbReference type="SMART" id="SM00388">
    <property type="entry name" value="HisKA"/>
    <property type="match status" value="1"/>
</dbReference>
<evidence type="ECO:0000313" key="17">
    <source>
        <dbReference type="EMBL" id="SZX66737.1"/>
    </source>
</evidence>
<feature type="region of interest" description="Disordered" evidence="12">
    <location>
        <begin position="571"/>
        <end position="614"/>
    </location>
</feature>
<evidence type="ECO:0000256" key="7">
    <source>
        <dbReference type="ARBA" id="ARBA00022692"/>
    </source>
</evidence>
<feature type="region of interest" description="Disordered" evidence="12">
    <location>
        <begin position="1098"/>
        <end position="1128"/>
    </location>
</feature>
<evidence type="ECO:0000256" key="3">
    <source>
        <dbReference type="ARBA" id="ARBA00008130"/>
    </source>
</evidence>
<feature type="transmembrane region" description="Helical" evidence="13">
    <location>
        <begin position="40"/>
        <end position="63"/>
    </location>
</feature>
<evidence type="ECO:0000256" key="9">
    <source>
        <dbReference type="ARBA" id="ARBA00022989"/>
    </source>
</evidence>
<dbReference type="SUPFAM" id="SSF55073">
    <property type="entry name" value="Nucleotide cyclase"/>
    <property type="match status" value="1"/>
</dbReference>
<evidence type="ECO:0000259" key="14">
    <source>
        <dbReference type="PROSITE" id="PS50109"/>
    </source>
</evidence>
<keyword evidence="10 13" id="KW-0472">Membrane</keyword>
<evidence type="ECO:0000259" key="15">
    <source>
        <dbReference type="PROSITE" id="PS50110"/>
    </source>
</evidence>
<feature type="modified residue" description="4-aspartylphosphate" evidence="11">
    <location>
        <position position="909"/>
    </location>
</feature>
<feature type="compositionally biased region" description="Low complexity" evidence="12">
    <location>
        <begin position="1707"/>
        <end position="1728"/>
    </location>
</feature>
<dbReference type="FunFam" id="3.30.565.10:FF:000010">
    <property type="entry name" value="Sensor histidine kinase RcsC"/>
    <property type="match status" value="1"/>
</dbReference>
<feature type="domain" description="Response regulatory" evidence="15">
    <location>
        <begin position="857"/>
        <end position="976"/>
    </location>
</feature>
<dbReference type="SUPFAM" id="SSF81321">
    <property type="entry name" value="Family A G protein-coupled receptor-like"/>
    <property type="match status" value="1"/>
</dbReference>